<gene>
    <name evidence="1" type="ORF">LXN57_20320</name>
</gene>
<evidence type="ECO:0000313" key="1">
    <source>
        <dbReference type="EMBL" id="MCM4079927.1"/>
    </source>
</evidence>
<organism evidence="1 2">
    <name type="scientific">Paractinoplanes hotanensis</name>
    <dbReference type="NCBI Taxonomy" id="2906497"/>
    <lineage>
        <taxon>Bacteria</taxon>
        <taxon>Bacillati</taxon>
        <taxon>Actinomycetota</taxon>
        <taxon>Actinomycetes</taxon>
        <taxon>Micromonosporales</taxon>
        <taxon>Micromonosporaceae</taxon>
        <taxon>Paractinoplanes</taxon>
    </lineage>
</organism>
<dbReference type="Proteomes" id="UP001523216">
    <property type="component" value="Unassembled WGS sequence"/>
</dbReference>
<dbReference type="EMBL" id="JAMQOL010000026">
    <property type="protein sequence ID" value="MCM4079927.1"/>
    <property type="molecule type" value="Genomic_DNA"/>
</dbReference>
<sequence length="152" mass="16379">MTSFEALARVIIETGGRVSGLTADEIREITLGQGLDRLPARYEEYLRFLGGPKSFSLIAGIESYPYLVELKDEARALLESEGHPELLPDTAVVIGIHGGYAVHWLTDAALDDPPVQLYEEGDAGVAAEWPSFTACVEEHARVAGLPWGSSPG</sequence>
<reference evidence="1 2" key="1">
    <citation type="submission" date="2022-06" db="EMBL/GenBank/DDBJ databases">
        <title>Actinoplanes abujensis sp. nov., isolated from Nigerian arid soil.</title>
        <authorList>
            <person name="Ding P."/>
        </authorList>
    </citation>
    <scope>NUCLEOTIDE SEQUENCE [LARGE SCALE GENOMIC DNA]</scope>
    <source>
        <strain evidence="2">TRM88002</strain>
    </source>
</reference>
<dbReference type="RefSeq" id="WP_251799740.1">
    <property type="nucleotide sequence ID" value="NZ_JAMQOL010000026.1"/>
</dbReference>
<protein>
    <recommendedName>
        <fullName evidence="3">SMI1/KNR4 family protein</fullName>
    </recommendedName>
</protein>
<evidence type="ECO:0000313" key="2">
    <source>
        <dbReference type="Proteomes" id="UP001523216"/>
    </source>
</evidence>
<evidence type="ECO:0008006" key="3">
    <source>
        <dbReference type="Google" id="ProtNLM"/>
    </source>
</evidence>
<name>A0ABT0Y1L6_9ACTN</name>
<accession>A0ABT0Y1L6</accession>
<proteinExistence type="predicted"/>
<keyword evidence="2" id="KW-1185">Reference proteome</keyword>
<comment type="caution">
    <text evidence="1">The sequence shown here is derived from an EMBL/GenBank/DDBJ whole genome shotgun (WGS) entry which is preliminary data.</text>
</comment>